<proteinExistence type="predicted"/>
<reference evidence="1" key="1">
    <citation type="submission" date="2023-10" db="EMBL/GenBank/DDBJ databases">
        <authorList>
            <person name="Domelevo Entfellner J.-B."/>
        </authorList>
    </citation>
    <scope>NUCLEOTIDE SEQUENCE</scope>
</reference>
<sequence length="66" mass="6900">MAPPRVKASTAGYPLRVAEPLTPDAWASTCAPEFSRPGVCHGSSSHLFVPCPSTKPKTSATVSRTC</sequence>
<evidence type="ECO:0000313" key="2">
    <source>
        <dbReference type="Proteomes" id="UP001189624"/>
    </source>
</evidence>
<name>A0AA86VSW7_9FABA</name>
<evidence type="ECO:0000313" key="1">
    <source>
        <dbReference type="EMBL" id="CAJ1964310.1"/>
    </source>
</evidence>
<dbReference type="AlphaFoldDB" id="A0AA86VSW7"/>
<dbReference type="Proteomes" id="UP001189624">
    <property type="component" value="Chromosome 6"/>
</dbReference>
<organism evidence="1 2">
    <name type="scientific">Sphenostylis stenocarpa</name>
    <dbReference type="NCBI Taxonomy" id="92480"/>
    <lineage>
        <taxon>Eukaryota</taxon>
        <taxon>Viridiplantae</taxon>
        <taxon>Streptophyta</taxon>
        <taxon>Embryophyta</taxon>
        <taxon>Tracheophyta</taxon>
        <taxon>Spermatophyta</taxon>
        <taxon>Magnoliopsida</taxon>
        <taxon>eudicotyledons</taxon>
        <taxon>Gunneridae</taxon>
        <taxon>Pentapetalae</taxon>
        <taxon>rosids</taxon>
        <taxon>fabids</taxon>
        <taxon>Fabales</taxon>
        <taxon>Fabaceae</taxon>
        <taxon>Papilionoideae</taxon>
        <taxon>50 kb inversion clade</taxon>
        <taxon>NPAAA clade</taxon>
        <taxon>indigoferoid/millettioid clade</taxon>
        <taxon>Phaseoleae</taxon>
        <taxon>Sphenostylis</taxon>
    </lineage>
</organism>
<gene>
    <name evidence="1" type="ORF">AYBTSS11_LOCUS20244</name>
</gene>
<accession>A0AA86VSW7</accession>
<keyword evidence="2" id="KW-1185">Reference proteome</keyword>
<dbReference type="EMBL" id="OY731403">
    <property type="protein sequence ID" value="CAJ1964310.1"/>
    <property type="molecule type" value="Genomic_DNA"/>
</dbReference>
<dbReference type="Gramene" id="rna-AYBTSS11_LOCUS20244">
    <property type="protein sequence ID" value="CAJ1964310.1"/>
    <property type="gene ID" value="gene-AYBTSS11_LOCUS20244"/>
</dbReference>
<protein>
    <submittedName>
        <fullName evidence="1">Uncharacterized protein</fullName>
    </submittedName>
</protein>